<accession>A0ABZ2JU31</accession>
<feature type="compositionally biased region" description="Low complexity" evidence="4">
    <location>
        <begin position="25"/>
        <end position="43"/>
    </location>
</feature>
<dbReference type="EMBL" id="CP089982">
    <property type="protein sequence ID" value="WXA89985.1"/>
    <property type="molecule type" value="Genomic_DNA"/>
</dbReference>
<dbReference type="InterPro" id="IPR025997">
    <property type="entry name" value="SBP_2_dom"/>
</dbReference>
<organism evidence="7 8">
    <name type="scientific">Pendulispora brunnea</name>
    <dbReference type="NCBI Taxonomy" id="2905690"/>
    <lineage>
        <taxon>Bacteria</taxon>
        <taxon>Pseudomonadati</taxon>
        <taxon>Myxococcota</taxon>
        <taxon>Myxococcia</taxon>
        <taxon>Myxococcales</taxon>
        <taxon>Sorangiineae</taxon>
        <taxon>Pendulisporaceae</taxon>
        <taxon>Pendulispora</taxon>
    </lineage>
</organism>
<evidence type="ECO:0000313" key="7">
    <source>
        <dbReference type="EMBL" id="WXA89985.1"/>
    </source>
</evidence>
<dbReference type="PANTHER" id="PTHR46847">
    <property type="entry name" value="D-ALLOSE-BINDING PERIPLASMIC PROTEIN-RELATED"/>
    <property type="match status" value="1"/>
</dbReference>
<feature type="domain" description="Periplasmic binding protein" evidence="6">
    <location>
        <begin position="102"/>
        <end position="354"/>
    </location>
</feature>
<dbReference type="RefSeq" id="WP_394840598.1">
    <property type="nucleotide sequence ID" value="NZ_CP089982.1"/>
</dbReference>
<evidence type="ECO:0000256" key="4">
    <source>
        <dbReference type="SAM" id="MobiDB-lite"/>
    </source>
</evidence>
<name>A0ABZ2JU31_9BACT</name>
<feature type="signal peptide" evidence="5">
    <location>
        <begin position="1"/>
        <end position="19"/>
    </location>
</feature>
<evidence type="ECO:0000256" key="3">
    <source>
        <dbReference type="ARBA" id="ARBA00022729"/>
    </source>
</evidence>
<evidence type="ECO:0000256" key="5">
    <source>
        <dbReference type="SAM" id="SignalP"/>
    </source>
</evidence>
<dbReference type="CDD" id="cd19996">
    <property type="entry name" value="PBP1_ABC_sugar_binding-like"/>
    <property type="match status" value="1"/>
</dbReference>
<dbReference type="InterPro" id="IPR028082">
    <property type="entry name" value="Peripla_BP_I"/>
</dbReference>
<evidence type="ECO:0000313" key="8">
    <source>
        <dbReference type="Proteomes" id="UP001379533"/>
    </source>
</evidence>
<feature type="chain" id="PRO_5045073739" evidence="5">
    <location>
        <begin position="20"/>
        <end position="405"/>
    </location>
</feature>
<keyword evidence="3 5" id="KW-0732">Signal</keyword>
<evidence type="ECO:0000256" key="1">
    <source>
        <dbReference type="ARBA" id="ARBA00004196"/>
    </source>
</evidence>
<dbReference type="Pfam" id="PF13407">
    <property type="entry name" value="Peripla_BP_4"/>
    <property type="match status" value="1"/>
</dbReference>
<dbReference type="Proteomes" id="UP001379533">
    <property type="component" value="Chromosome"/>
</dbReference>
<comment type="subcellular location">
    <subcellularLocation>
        <location evidence="1">Cell envelope</location>
    </subcellularLocation>
</comment>
<dbReference type="PROSITE" id="PS51257">
    <property type="entry name" value="PROKAR_LIPOPROTEIN"/>
    <property type="match status" value="1"/>
</dbReference>
<sequence length="405" mass="43658">MKSTAFLMLVLAMPAMTTACRKDAGSSNNSAEGNAASTAPSSVTATNAAEPSKWFDSVAYAKQLQQAKATASGDPSTPWTQAIDPVYVDTAKLKKKEPWHVCFSNASLTNPWRTAGFATMKAEVKLHPQISKFTVVDAGGKDEKQISDIQDLLTQNCSVLIVAPNTTGPLTTVVNEACKKIPVIGFDRGVNTDCPVTFIHPIGGFLFGVSSANFIVSKVKKGGKVLALRILPGVDVLEHRWAGAQRVFNEAGIQVIGMEFTGSDPAKTKQIVSDYLHRYAAIDGVWMDAGDTTEAAAEAFQDAGLDVPPITGEDNNAFLQAWQKNKWTAMAPTYPVYQWRTAILAAVDILSGKQVPKEWILPQPEITAETLSQYITPNLPPTFYAMCGCQKMPGFPELWGGKPSK</sequence>
<proteinExistence type="inferred from homology"/>
<gene>
    <name evidence="7" type="ORF">LZC95_26220</name>
</gene>
<dbReference type="SUPFAM" id="SSF53822">
    <property type="entry name" value="Periplasmic binding protein-like I"/>
    <property type="match status" value="1"/>
</dbReference>
<keyword evidence="8" id="KW-1185">Reference proteome</keyword>
<protein>
    <submittedName>
        <fullName evidence="7">ABC transporter substrate-binding protein</fullName>
    </submittedName>
</protein>
<evidence type="ECO:0000259" key="6">
    <source>
        <dbReference type="Pfam" id="PF13407"/>
    </source>
</evidence>
<reference evidence="7 8" key="1">
    <citation type="submission" date="2021-12" db="EMBL/GenBank/DDBJ databases">
        <title>Discovery of the Pendulisporaceae a myxobacterial family with distinct sporulation behavior and unique specialized metabolism.</title>
        <authorList>
            <person name="Garcia R."/>
            <person name="Popoff A."/>
            <person name="Bader C.D."/>
            <person name="Loehr J."/>
            <person name="Walesch S."/>
            <person name="Walt C."/>
            <person name="Boldt J."/>
            <person name="Bunk B."/>
            <person name="Haeckl F.J.F.P.J."/>
            <person name="Gunesch A.P."/>
            <person name="Birkelbach J."/>
            <person name="Nuebel U."/>
            <person name="Pietschmann T."/>
            <person name="Bach T."/>
            <person name="Mueller R."/>
        </authorList>
    </citation>
    <scope>NUCLEOTIDE SEQUENCE [LARGE SCALE GENOMIC DNA]</scope>
    <source>
        <strain evidence="7 8">MSr12523</strain>
    </source>
</reference>
<evidence type="ECO:0000256" key="2">
    <source>
        <dbReference type="ARBA" id="ARBA00007639"/>
    </source>
</evidence>
<dbReference type="PANTHER" id="PTHR46847:SF1">
    <property type="entry name" value="D-ALLOSE-BINDING PERIPLASMIC PROTEIN-RELATED"/>
    <property type="match status" value="1"/>
</dbReference>
<feature type="region of interest" description="Disordered" evidence="4">
    <location>
        <begin position="21"/>
        <end position="43"/>
    </location>
</feature>
<comment type="similarity">
    <text evidence="2">Belongs to the bacterial solute-binding protein 2 family.</text>
</comment>
<dbReference type="Gene3D" id="3.40.50.2300">
    <property type="match status" value="2"/>
</dbReference>